<evidence type="ECO:0000313" key="1">
    <source>
        <dbReference type="EMBL" id="SOR26869.1"/>
    </source>
</evidence>
<dbReference type="Proteomes" id="UP000233769">
    <property type="component" value="Chromosome tk0001"/>
</dbReference>
<dbReference type="EMBL" id="LT962688">
    <property type="protein sequence ID" value="SOR26869.1"/>
    <property type="molecule type" value="Genomic_DNA"/>
</dbReference>
<sequence length="41" mass="4733">MMAWLRIRRPVHLPTPYIETRRNAAFCILACAIVNILHTIG</sequence>
<evidence type="ECO:0000313" key="2">
    <source>
        <dbReference type="Proteomes" id="UP000233769"/>
    </source>
</evidence>
<gene>
    <name evidence="1" type="ORF">TK0001_0267</name>
</gene>
<proteinExistence type="predicted"/>
<dbReference type="AlphaFoldDB" id="A0A2N9AHN5"/>
<protein>
    <submittedName>
        <fullName evidence="1">Uncharacterized protein</fullName>
    </submittedName>
</protein>
<name>A0A2N9AHN5_METEX</name>
<accession>A0A2N9AHN5</accession>
<organism evidence="1 2">
    <name type="scientific">Methylorubrum extorquens</name>
    <name type="common">Methylobacterium dichloromethanicum</name>
    <name type="synonym">Methylobacterium extorquens</name>
    <dbReference type="NCBI Taxonomy" id="408"/>
    <lineage>
        <taxon>Bacteria</taxon>
        <taxon>Pseudomonadati</taxon>
        <taxon>Pseudomonadota</taxon>
        <taxon>Alphaproteobacteria</taxon>
        <taxon>Hyphomicrobiales</taxon>
        <taxon>Methylobacteriaceae</taxon>
        <taxon>Methylorubrum</taxon>
    </lineage>
</organism>
<reference evidence="2" key="1">
    <citation type="submission" date="2017-10" db="EMBL/GenBank/DDBJ databases">
        <authorList>
            <person name="Regsiter A."/>
            <person name="William W."/>
        </authorList>
    </citation>
    <scope>NUCLEOTIDE SEQUENCE [LARGE SCALE GENOMIC DNA]</scope>
</reference>